<feature type="compositionally biased region" description="Polar residues" evidence="1">
    <location>
        <begin position="229"/>
        <end position="238"/>
    </location>
</feature>
<feature type="region of interest" description="Disordered" evidence="1">
    <location>
        <begin position="219"/>
        <end position="238"/>
    </location>
</feature>
<evidence type="ECO:0000256" key="1">
    <source>
        <dbReference type="SAM" id="MobiDB-lite"/>
    </source>
</evidence>
<evidence type="ECO:0000313" key="2">
    <source>
        <dbReference type="EMBL" id="GGZ99302.1"/>
    </source>
</evidence>
<protein>
    <submittedName>
        <fullName evidence="2">Uncharacterized protein</fullName>
    </submittedName>
</protein>
<reference evidence="2" key="1">
    <citation type="journal article" date="2014" name="Int. J. Syst. Evol. Microbiol.">
        <title>Complete genome sequence of Corynebacterium casei LMG S-19264T (=DSM 44701T), isolated from a smear-ripened cheese.</title>
        <authorList>
            <consortium name="US DOE Joint Genome Institute (JGI-PGF)"/>
            <person name="Walter F."/>
            <person name="Albersmeier A."/>
            <person name="Kalinowski J."/>
            <person name="Ruckert C."/>
        </authorList>
    </citation>
    <scope>NUCLEOTIDE SEQUENCE</scope>
    <source>
        <strain evidence="2">JCM 4834</strain>
    </source>
</reference>
<evidence type="ECO:0000313" key="3">
    <source>
        <dbReference type="Proteomes" id="UP000634660"/>
    </source>
</evidence>
<dbReference type="AlphaFoldDB" id="A0A918RHF7"/>
<sequence>MRAVGVRLRGTPQSPEAIVSVSTTVRFRRSLAAVVLSTALLAGGTACGSGQAAQPRAESTSVQEETVSMASAAELAALAAAVPAAYEADEAAAATPSPSTSAEKQKFAKTRFVANAGLAAGATYQWIVKPYRAGKFKKGAKGRTFALVKAGLAGAFAYNRLKAASDNAKGDPLLSKAMVPLTAGIESLKGLGTKLRKGQAGDADIDAFNNVIGGVKDAGKSAGAPVTDQVPSLSQLGG</sequence>
<comment type="caution">
    <text evidence="2">The sequence shown here is derived from an EMBL/GenBank/DDBJ whole genome shotgun (WGS) entry which is preliminary data.</text>
</comment>
<accession>A0A918RHF7</accession>
<organism evidence="2 3">
    <name type="scientific">Streptomyces subrutilus</name>
    <dbReference type="NCBI Taxonomy" id="36818"/>
    <lineage>
        <taxon>Bacteria</taxon>
        <taxon>Bacillati</taxon>
        <taxon>Actinomycetota</taxon>
        <taxon>Actinomycetes</taxon>
        <taxon>Kitasatosporales</taxon>
        <taxon>Streptomycetaceae</taxon>
        <taxon>Streptomyces</taxon>
    </lineage>
</organism>
<gene>
    <name evidence="2" type="ORF">GCM10010371_68490</name>
</gene>
<dbReference type="EMBL" id="BMVX01000052">
    <property type="protein sequence ID" value="GGZ99302.1"/>
    <property type="molecule type" value="Genomic_DNA"/>
</dbReference>
<name>A0A918RHF7_9ACTN</name>
<dbReference type="Proteomes" id="UP000634660">
    <property type="component" value="Unassembled WGS sequence"/>
</dbReference>
<reference evidence="2" key="2">
    <citation type="submission" date="2020-09" db="EMBL/GenBank/DDBJ databases">
        <authorList>
            <person name="Sun Q."/>
            <person name="Ohkuma M."/>
        </authorList>
    </citation>
    <scope>NUCLEOTIDE SEQUENCE</scope>
    <source>
        <strain evidence="2">JCM 4834</strain>
    </source>
</reference>
<proteinExistence type="predicted"/>